<dbReference type="RefSeq" id="WP_345196597.1">
    <property type="nucleotide sequence ID" value="NZ_BAABFL010000394.1"/>
</dbReference>
<evidence type="ECO:0000313" key="2">
    <source>
        <dbReference type="EMBL" id="GAA4650421.1"/>
    </source>
</evidence>
<feature type="region of interest" description="Disordered" evidence="1">
    <location>
        <begin position="49"/>
        <end position="68"/>
    </location>
</feature>
<dbReference type="Proteomes" id="UP001500604">
    <property type="component" value="Unassembled WGS sequence"/>
</dbReference>
<evidence type="ECO:0000313" key="3">
    <source>
        <dbReference type="Proteomes" id="UP001500604"/>
    </source>
</evidence>
<reference evidence="3" key="1">
    <citation type="journal article" date="2019" name="Int. J. Syst. Evol. Microbiol.">
        <title>The Global Catalogue of Microorganisms (GCM) 10K type strain sequencing project: providing services to taxonomists for standard genome sequencing and annotation.</title>
        <authorList>
            <consortium name="The Broad Institute Genomics Platform"/>
            <consortium name="The Broad Institute Genome Sequencing Center for Infectious Disease"/>
            <person name="Wu L."/>
            <person name="Ma J."/>
        </authorList>
    </citation>
    <scope>NUCLEOTIDE SEQUENCE [LARGE SCALE GENOMIC DNA]</scope>
    <source>
        <strain evidence="3">JCM 17805</strain>
    </source>
</reference>
<feature type="region of interest" description="Disordered" evidence="1">
    <location>
        <begin position="19"/>
        <end position="40"/>
    </location>
</feature>
<dbReference type="EMBL" id="BAABFL010000394">
    <property type="protein sequence ID" value="GAA4650421.1"/>
    <property type="molecule type" value="Genomic_DNA"/>
</dbReference>
<organism evidence="2 3">
    <name type="scientific">Kistimonas scapharcae</name>
    <dbReference type="NCBI Taxonomy" id="1036133"/>
    <lineage>
        <taxon>Bacteria</taxon>
        <taxon>Pseudomonadati</taxon>
        <taxon>Pseudomonadota</taxon>
        <taxon>Gammaproteobacteria</taxon>
        <taxon>Oceanospirillales</taxon>
        <taxon>Endozoicomonadaceae</taxon>
        <taxon>Kistimonas</taxon>
    </lineage>
</organism>
<proteinExistence type="predicted"/>
<protein>
    <submittedName>
        <fullName evidence="2">Uncharacterized protein</fullName>
    </submittedName>
</protein>
<keyword evidence="3" id="KW-1185">Reference proteome</keyword>
<gene>
    <name evidence="2" type="ORF">GCM10023116_27040</name>
</gene>
<name>A0ABP8V563_9GAMM</name>
<evidence type="ECO:0000256" key="1">
    <source>
        <dbReference type="SAM" id="MobiDB-lite"/>
    </source>
</evidence>
<sequence>MSAHFKITQKIARAFCRKLSNTPPPVTKSTSAQRSALRRGAHKVHKRLRSAFSRHQTQSSSAPLVNVPTPSRAQQLRQRVGHLAENTDAAGFRDDFAPDIVANLGGIADDVIGNTFNTFAEDLSFGSMAFPELDWESLFAGEDLVGSASVLPIGAYVGDIYDLVVNANAARSEPEIFTNPLVQLELELNDSMGFQDSFEASIFRDIQHEASPHVLSYLKRRQKKDILGSVVTLTGTAFSTVTQVNVLATIKHGHAEARTLRHIHEFRKIGNQIGTEFPEIKGLCNSIIRIKAAKAANQVFQMISNLIPNTAIGAGLVGGIPSLIANIYVLMYQQELSALSARLHYFAYSYLRGMARTDVNAQQLQKYAFAYELFREFFRKIIRNEHALNLPIKKSSGEPLITLRPAEDLHKFDKYMWEPAGWQVVLDKLTLI</sequence>
<feature type="compositionally biased region" description="Polar residues" evidence="1">
    <location>
        <begin position="53"/>
        <end position="68"/>
    </location>
</feature>
<comment type="caution">
    <text evidence="2">The sequence shown here is derived from an EMBL/GenBank/DDBJ whole genome shotgun (WGS) entry which is preliminary data.</text>
</comment>
<accession>A0ABP8V563</accession>